<evidence type="ECO:0000313" key="1">
    <source>
        <dbReference type="EMBL" id="PWA45172.1"/>
    </source>
</evidence>
<protein>
    <submittedName>
        <fullName evidence="1">Uncharacterized protein</fullName>
    </submittedName>
</protein>
<evidence type="ECO:0000313" key="2">
    <source>
        <dbReference type="Proteomes" id="UP000245207"/>
    </source>
</evidence>
<dbReference type="PANTHER" id="PTHR34788">
    <property type="entry name" value="F15I1.22"/>
    <property type="match status" value="1"/>
</dbReference>
<comment type="caution">
    <text evidence="1">The sequence shown here is derived from an EMBL/GenBank/DDBJ whole genome shotgun (WGS) entry which is preliminary data.</text>
</comment>
<organism evidence="1 2">
    <name type="scientific">Artemisia annua</name>
    <name type="common">Sweet wormwood</name>
    <dbReference type="NCBI Taxonomy" id="35608"/>
    <lineage>
        <taxon>Eukaryota</taxon>
        <taxon>Viridiplantae</taxon>
        <taxon>Streptophyta</taxon>
        <taxon>Embryophyta</taxon>
        <taxon>Tracheophyta</taxon>
        <taxon>Spermatophyta</taxon>
        <taxon>Magnoliopsida</taxon>
        <taxon>eudicotyledons</taxon>
        <taxon>Gunneridae</taxon>
        <taxon>Pentapetalae</taxon>
        <taxon>asterids</taxon>
        <taxon>campanulids</taxon>
        <taxon>Asterales</taxon>
        <taxon>Asteraceae</taxon>
        <taxon>Asteroideae</taxon>
        <taxon>Anthemideae</taxon>
        <taxon>Artemisiinae</taxon>
        <taxon>Artemisia</taxon>
    </lineage>
</organism>
<dbReference type="OrthoDB" id="1937329at2759"/>
<dbReference type="AlphaFoldDB" id="A0A2U1L862"/>
<sequence>MASLPTTTLEIEKPPPTNTILRHANNRRSFWRLRRKKRLPQVRLGGQRQLHQGGRSVMVKMIRRIRFRWTNLKKIWALKKLKEYYLCILKDLTENDRSIEKHQQMLLMETSFAIPVMGMSFNSFR</sequence>
<dbReference type="Proteomes" id="UP000245207">
    <property type="component" value="Unassembled WGS sequence"/>
</dbReference>
<keyword evidence="2" id="KW-1185">Reference proteome</keyword>
<gene>
    <name evidence="1" type="ORF">CTI12_AA519890</name>
</gene>
<dbReference type="PANTHER" id="PTHR34788:SF4">
    <property type="entry name" value="F15I1.22"/>
    <property type="match status" value="1"/>
</dbReference>
<accession>A0A2U1L862</accession>
<reference evidence="1 2" key="1">
    <citation type="journal article" date="2018" name="Mol. Plant">
        <title>The genome of Artemisia annua provides insight into the evolution of Asteraceae family and artemisinin biosynthesis.</title>
        <authorList>
            <person name="Shen Q."/>
            <person name="Zhang L."/>
            <person name="Liao Z."/>
            <person name="Wang S."/>
            <person name="Yan T."/>
            <person name="Shi P."/>
            <person name="Liu M."/>
            <person name="Fu X."/>
            <person name="Pan Q."/>
            <person name="Wang Y."/>
            <person name="Lv Z."/>
            <person name="Lu X."/>
            <person name="Zhang F."/>
            <person name="Jiang W."/>
            <person name="Ma Y."/>
            <person name="Chen M."/>
            <person name="Hao X."/>
            <person name="Li L."/>
            <person name="Tang Y."/>
            <person name="Lv G."/>
            <person name="Zhou Y."/>
            <person name="Sun X."/>
            <person name="Brodelius P.E."/>
            <person name="Rose J.K.C."/>
            <person name="Tang K."/>
        </authorList>
    </citation>
    <scope>NUCLEOTIDE SEQUENCE [LARGE SCALE GENOMIC DNA]</scope>
    <source>
        <strain evidence="2">cv. Huhao1</strain>
        <tissue evidence="1">Leaf</tissue>
    </source>
</reference>
<proteinExistence type="predicted"/>
<name>A0A2U1L862_ARTAN</name>
<dbReference type="EMBL" id="PKPP01010902">
    <property type="protein sequence ID" value="PWA45172.1"/>
    <property type="molecule type" value="Genomic_DNA"/>
</dbReference>